<comment type="subcellular location">
    <subcellularLocation>
        <location evidence="1">Bacterial flagellum</location>
    </subcellularLocation>
    <subcellularLocation>
        <location evidence="2">Secreted</location>
    </subcellularLocation>
</comment>
<dbReference type="GO" id="GO:0005198">
    <property type="term" value="F:structural molecule activity"/>
    <property type="evidence" value="ECO:0007669"/>
    <property type="project" value="InterPro"/>
</dbReference>
<dbReference type="Proteomes" id="UP000247551">
    <property type="component" value="Unassembled WGS sequence"/>
</dbReference>
<evidence type="ECO:0000256" key="4">
    <source>
        <dbReference type="ARBA" id="ARBA00016244"/>
    </source>
</evidence>
<dbReference type="Pfam" id="PF06429">
    <property type="entry name" value="Flg_bbr_C"/>
    <property type="match status" value="1"/>
</dbReference>
<evidence type="ECO:0000259" key="8">
    <source>
        <dbReference type="Pfam" id="PF06429"/>
    </source>
</evidence>
<proteinExistence type="inferred from homology"/>
<organism evidence="10 11">
    <name type="scientific">Marinomonas alcarazii</name>
    <dbReference type="NCBI Taxonomy" id="491949"/>
    <lineage>
        <taxon>Bacteria</taxon>
        <taxon>Pseudomonadati</taxon>
        <taxon>Pseudomonadota</taxon>
        <taxon>Gammaproteobacteria</taxon>
        <taxon>Oceanospirillales</taxon>
        <taxon>Oceanospirillaceae</taxon>
        <taxon>Marinomonas</taxon>
    </lineage>
</organism>
<gene>
    <name evidence="10" type="ORF">DFP75_104102</name>
</gene>
<protein>
    <recommendedName>
        <fullName evidence="4">Flagellar hook-associated protein 1</fullName>
    </recommendedName>
</protein>
<evidence type="ECO:0000256" key="2">
    <source>
        <dbReference type="ARBA" id="ARBA00004613"/>
    </source>
</evidence>
<dbReference type="EMBL" id="QKLW01000004">
    <property type="protein sequence ID" value="PYF81642.1"/>
    <property type="molecule type" value="Genomic_DNA"/>
</dbReference>
<dbReference type="InterPro" id="IPR010930">
    <property type="entry name" value="Flg_bb/hook_C_dom"/>
</dbReference>
<evidence type="ECO:0000256" key="1">
    <source>
        <dbReference type="ARBA" id="ARBA00004365"/>
    </source>
</evidence>
<feature type="domain" description="Flagellar basal-body/hook protein C-terminal" evidence="8">
    <location>
        <begin position="618"/>
        <end position="654"/>
    </location>
</feature>
<dbReference type="GO" id="GO:0009424">
    <property type="term" value="C:bacterial-type flagellum hook"/>
    <property type="evidence" value="ECO:0007669"/>
    <property type="project" value="InterPro"/>
</dbReference>
<keyword evidence="10" id="KW-0966">Cell projection</keyword>
<evidence type="ECO:0000259" key="9">
    <source>
        <dbReference type="Pfam" id="PF22638"/>
    </source>
</evidence>
<dbReference type="GO" id="GO:0044780">
    <property type="term" value="P:bacterial-type flagellum assembly"/>
    <property type="evidence" value="ECO:0007669"/>
    <property type="project" value="InterPro"/>
</dbReference>
<evidence type="ECO:0000256" key="6">
    <source>
        <dbReference type="ARBA" id="ARBA00023143"/>
    </source>
</evidence>
<feature type="compositionally biased region" description="Polar residues" evidence="7">
    <location>
        <begin position="19"/>
        <end position="33"/>
    </location>
</feature>
<evidence type="ECO:0000313" key="11">
    <source>
        <dbReference type="Proteomes" id="UP000247551"/>
    </source>
</evidence>
<keyword evidence="6" id="KW-0975">Bacterial flagellum</keyword>
<accession>A0A318UYT8</accession>
<dbReference type="RefSeq" id="WP_110575316.1">
    <property type="nucleotide sequence ID" value="NZ_QKLW01000004.1"/>
</dbReference>
<evidence type="ECO:0000256" key="5">
    <source>
        <dbReference type="ARBA" id="ARBA00022525"/>
    </source>
</evidence>
<dbReference type="AlphaFoldDB" id="A0A318UYT8"/>
<keyword evidence="5" id="KW-0964">Secreted</keyword>
<evidence type="ECO:0000256" key="7">
    <source>
        <dbReference type="SAM" id="MobiDB-lite"/>
    </source>
</evidence>
<name>A0A318UYT8_9GAMM</name>
<feature type="region of interest" description="Disordered" evidence="7">
    <location>
        <begin position="19"/>
        <end position="48"/>
    </location>
</feature>
<dbReference type="Pfam" id="PF22638">
    <property type="entry name" value="FlgK_D1"/>
    <property type="match status" value="1"/>
</dbReference>
<dbReference type="PANTHER" id="PTHR30033:SF1">
    <property type="entry name" value="FLAGELLAR HOOK-ASSOCIATED PROTEIN 1"/>
    <property type="match status" value="1"/>
</dbReference>
<comment type="caution">
    <text evidence="10">The sequence shown here is derived from an EMBL/GenBank/DDBJ whole genome shotgun (WGS) entry which is preliminary data.</text>
</comment>
<dbReference type="InterPro" id="IPR002371">
    <property type="entry name" value="FlgK"/>
</dbReference>
<keyword evidence="10" id="KW-0282">Flagellum</keyword>
<dbReference type="GO" id="GO:0005576">
    <property type="term" value="C:extracellular region"/>
    <property type="evidence" value="ECO:0007669"/>
    <property type="project" value="UniProtKB-SubCell"/>
</dbReference>
<keyword evidence="11" id="KW-1185">Reference proteome</keyword>
<dbReference type="PRINTS" id="PR01005">
    <property type="entry name" value="FLGHOOKAP1"/>
</dbReference>
<dbReference type="PANTHER" id="PTHR30033">
    <property type="entry name" value="FLAGELLAR HOOK-ASSOCIATED PROTEIN 1"/>
    <property type="match status" value="1"/>
</dbReference>
<dbReference type="SUPFAM" id="SSF64518">
    <property type="entry name" value="Phase 1 flagellin"/>
    <property type="match status" value="1"/>
</dbReference>
<feature type="domain" description="Flagellar hook-associated protein FlgK helical" evidence="9">
    <location>
        <begin position="85"/>
        <end position="317"/>
    </location>
</feature>
<keyword evidence="10" id="KW-0969">Cilium</keyword>
<dbReference type="NCBIfam" id="TIGR02492">
    <property type="entry name" value="flgK_ends"/>
    <property type="match status" value="1"/>
</dbReference>
<sequence>MGSNLYSIGLSGLQSSNARINTTGQNTSNVDTEGYSRQRTDTTSSPVGGVVLRDTARLVDNFVSKQVRTDTSTHSYYDTYHSMISTSDNLLAEDSISLNTYLNKSFDALQTVNNDPTSSSLRQLAHSSLTNLVQQYHVLSGVVSDQEGLVDAQLSSSLKDVNAITSKISSLNKQILRQEGLSRSPANELRDQQELLAKDLSEYLDINAQFNDEGLMTIQLANGQPLVMDQNPTEIKVRPNQLQPKKIDLVVSFGDYEVALKTQGLGGSVGGLVDYRSEFSVYADRTLGQHAIALADAMNTQNKKGIDGNGQAGKNLFSLGEVKVYSSLENINKAKDISVKVSDGEAAKITKETFELTKTDDNRFSIKRIDEKGNSTEQNIIFDPVSLTKDSDGYVKIDELGIDIRIDNMSAIDDNDVFRFTPTEGAAAGLSLFAKNGEALALSAPVSVSTGSSNLSDARISLTSVTNTDPETSAFSSDGPLYPSAPHQIYFTSPSSYVVRDATGVEIASVSNVTQYTKLLEQAGLSNEAGFDVSVSSKPQKGDEFSISTDNIGVSDNFNGLALADLQNKSLVAGEDTLMKSFSGFISYVGSKTAEVEGHADASEIVLNESLARRDRLSAVSLDEEAVNLLKYQQSYSASAQVVTAARTTFETLLGIMR</sequence>
<comment type="similarity">
    <text evidence="3">Belongs to the flagella basal body rod proteins family.</text>
</comment>
<evidence type="ECO:0000313" key="10">
    <source>
        <dbReference type="EMBL" id="PYF81642.1"/>
    </source>
</evidence>
<evidence type="ECO:0000256" key="3">
    <source>
        <dbReference type="ARBA" id="ARBA00009677"/>
    </source>
</evidence>
<reference evidence="10 11" key="1">
    <citation type="submission" date="2018-06" db="EMBL/GenBank/DDBJ databases">
        <title>Genomic Encyclopedia of Type Strains, Phase III (KMG-III): the genomes of soil and plant-associated and newly described type strains.</title>
        <authorList>
            <person name="Whitman W."/>
        </authorList>
    </citation>
    <scope>NUCLEOTIDE SEQUENCE [LARGE SCALE GENOMIC DNA]</scope>
    <source>
        <strain evidence="10 11">CECT 7730</strain>
    </source>
</reference>
<dbReference type="InterPro" id="IPR053927">
    <property type="entry name" value="FlgK_helical"/>
</dbReference>